<dbReference type="SUPFAM" id="SSF47565">
    <property type="entry name" value="Insect pheromone/odorant-binding proteins"/>
    <property type="match status" value="1"/>
</dbReference>
<sequence>MSKIICSVFSLVVVSLSTVYADQDMESSNYRRHSVMTECANKFGVSEPELRTAFRSGDVYDIDPCFWSCCFKGTGVLNKEGTYDLKATLPFIKMTFQDDDYKEVQEIARMCEKVNNEIVNDGEAGCEKAALLMSCFLDGGRDRQYY</sequence>
<protein>
    <submittedName>
        <fullName evidence="3">Uncharacterized protein LOC118267596</fullName>
    </submittedName>
</protein>
<dbReference type="CDD" id="cd23992">
    <property type="entry name" value="PBP_GOBP"/>
    <property type="match status" value="1"/>
</dbReference>
<evidence type="ECO:0000313" key="3">
    <source>
        <dbReference type="RefSeq" id="XP_035437562.2"/>
    </source>
</evidence>
<dbReference type="GeneID" id="118267596"/>
<evidence type="ECO:0000313" key="2">
    <source>
        <dbReference type="Proteomes" id="UP000829999"/>
    </source>
</evidence>
<feature type="signal peptide" evidence="1">
    <location>
        <begin position="1"/>
        <end position="21"/>
    </location>
</feature>
<organism evidence="2 3">
    <name type="scientific">Spodoptera frugiperda</name>
    <name type="common">Fall armyworm</name>
    <dbReference type="NCBI Taxonomy" id="7108"/>
    <lineage>
        <taxon>Eukaryota</taxon>
        <taxon>Metazoa</taxon>
        <taxon>Ecdysozoa</taxon>
        <taxon>Arthropoda</taxon>
        <taxon>Hexapoda</taxon>
        <taxon>Insecta</taxon>
        <taxon>Pterygota</taxon>
        <taxon>Neoptera</taxon>
        <taxon>Endopterygota</taxon>
        <taxon>Lepidoptera</taxon>
        <taxon>Glossata</taxon>
        <taxon>Ditrysia</taxon>
        <taxon>Noctuoidea</taxon>
        <taxon>Noctuidae</taxon>
        <taxon>Amphipyrinae</taxon>
        <taxon>Spodoptera</taxon>
    </lineage>
</organism>
<dbReference type="RefSeq" id="XP_035437562.2">
    <property type="nucleotide sequence ID" value="XM_035581669.2"/>
</dbReference>
<reference evidence="3" key="1">
    <citation type="submission" date="2025-08" db="UniProtKB">
        <authorList>
            <consortium name="RefSeq"/>
        </authorList>
    </citation>
    <scope>IDENTIFICATION</scope>
    <source>
        <tissue evidence="3">Whole larval tissue</tissue>
    </source>
</reference>
<dbReference type="SMART" id="SM00708">
    <property type="entry name" value="PhBP"/>
    <property type="match status" value="1"/>
</dbReference>
<dbReference type="AlphaFoldDB" id="A0A9R0D2L4"/>
<evidence type="ECO:0000256" key="1">
    <source>
        <dbReference type="SAM" id="SignalP"/>
    </source>
</evidence>
<dbReference type="Gene3D" id="1.10.238.20">
    <property type="entry name" value="Pheromone/general odorant binding protein domain"/>
    <property type="match status" value="1"/>
</dbReference>
<dbReference type="InterPro" id="IPR006170">
    <property type="entry name" value="PBP/GOBP"/>
</dbReference>
<accession>A0A9R0D2L4</accession>
<feature type="chain" id="PRO_5040447150" evidence="1">
    <location>
        <begin position="22"/>
        <end position="146"/>
    </location>
</feature>
<dbReference type="GO" id="GO:0005549">
    <property type="term" value="F:odorant binding"/>
    <property type="evidence" value="ECO:0007669"/>
    <property type="project" value="InterPro"/>
</dbReference>
<dbReference type="InterPro" id="IPR036728">
    <property type="entry name" value="PBP_GOBP_sf"/>
</dbReference>
<keyword evidence="1" id="KW-0732">Signal</keyword>
<keyword evidence="2" id="KW-1185">Reference proteome</keyword>
<gene>
    <name evidence="3" type="primary">LOC118267596</name>
</gene>
<dbReference type="Proteomes" id="UP000829999">
    <property type="component" value="Chromosome 6"/>
</dbReference>
<dbReference type="Pfam" id="PF01395">
    <property type="entry name" value="PBP_GOBP"/>
    <property type="match status" value="1"/>
</dbReference>
<name>A0A9R0D2L4_SPOFR</name>
<dbReference type="OrthoDB" id="6618046at2759"/>
<proteinExistence type="predicted"/>